<dbReference type="OrthoDB" id="9757917at2"/>
<evidence type="ECO:0000256" key="1">
    <source>
        <dbReference type="SAM" id="MobiDB-lite"/>
    </source>
</evidence>
<name>A0A0A2AA68_PROMR</name>
<evidence type="ECO:0000259" key="4">
    <source>
        <dbReference type="Pfam" id="PF18741"/>
    </source>
</evidence>
<feature type="domain" description="Restriction endonuclease type II-like" evidence="4">
    <location>
        <begin position="1334"/>
        <end position="1425"/>
    </location>
</feature>
<feature type="region of interest" description="Disordered" evidence="1">
    <location>
        <begin position="79"/>
        <end position="110"/>
    </location>
</feature>
<dbReference type="SUPFAM" id="SSF52540">
    <property type="entry name" value="P-loop containing nucleoside triphosphate hydrolases"/>
    <property type="match status" value="2"/>
</dbReference>
<feature type="region of interest" description="Disordered" evidence="1">
    <location>
        <begin position="127"/>
        <end position="152"/>
    </location>
</feature>
<feature type="compositionally biased region" description="Basic and acidic residues" evidence="1">
    <location>
        <begin position="79"/>
        <end position="97"/>
    </location>
</feature>
<dbReference type="Pfam" id="PF13086">
    <property type="entry name" value="AAA_11"/>
    <property type="match status" value="1"/>
</dbReference>
<comment type="caution">
    <text evidence="5">The sequence shown here is derived from an EMBL/GenBank/DDBJ whole genome shotgun (WGS) entry which is preliminary data.</text>
</comment>
<feature type="compositionally biased region" description="Basic and acidic residues" evidence="1">
    <location>
        <begin position="127"/>
        <end position="146"/>
    </location>
</feature>
<dbReference type="InterPro" id="IPR045055">
    <property type="entry name" value="DNA2/NAM7-like"/>
</dbReference>
<keyword evidence="5" id="KW-0378">Hydrolase</keyword>
<dbReference type="InterPro" id="IPR041679">
    <property type="entry name" value="DNA2/NAM7-like_C"/>
</dbReference>
<dbReference type="Proteomes" id="UP000030445">
    <property type="component" value="Unassembled WGS sequence"/>
</dbReference>
<gene>
    <name evidence="5" type="ORF">EU96_1035</name>
</gene>
<keyword evidence="5" id="KW-0347">Helicase</keyword>
<dbReference type="STRING" id="74545.EU96_1035"/>
<dbReference type="InterPro" id="IPR041677">
    <property type="entry name" value="DNA2/NAM7_AAA_11"/>
</dbReference>
<dbReference type="SUPFAM" id="SSF52980">
    <property type="entry name" value="Restriction endonuclease-like"/>
    <property type="match status" value="1"/>
</dbReference>
<evidence type="ECO:0000313" key="5">
    <source>
        <dbReference type="EMBL" id="KGF97323.1"/>
    </source>
</evidence>
<evidence type="ECO:0000313" key="6">
    <source>
        <dbReference type="Proteomes" id="UP000030445"/>
    </source>
</evidence>
<dbReference type="Pfam" id="PF18741">
    <property type="entry name" value="MTES_1575"/>
    <property type="match status" value="1"/>
</dbReference>
<dbReference type="PANTHER" id="PTHR10887:SF530">
    <property type="entry name" value="SUPERFAMILY I DNA HELICASES"/>
    <property type="match status" value="1"/>
</dbReference>
<dbReference type="GO" id="GO:0004386">
    <property type="term" value="F:helicase activity"/>
    <property type="evidence" value="ECO:0007669"/>
    <property type="project" value="UniProtKB-KW"/>
</dbReference>
<protein>
    <submittedName>
        <fullName evidence="5">Superfamily I DNA and RNA helicases and helicase subunits-like</fullName>
    </submittedName>
</protein>
<dbReference type="EMBL" id="JNAM01000010">
    <property type="protein sequence ID" value="KGF97323.1"/>
    <property type="molecule type" value="Genomic_DNA"/>
</dbReference>
<keyword evidence="5" id="KW-0547">Nucleotide-binding</keyword>
<feature type="domain" description="DNA2/NAM7 helicase helicase" evidence="2">
    <location>
        <begin position="464"/>
        <end position="1057"/>
    </location>
</feature>
<evidence type="ECO:0000259" key="3">
    <source>
        <dbReference type="Pfam" id="PF13087"/>
    </source>
</evidence>
<dbReference type="FunFam" id="3.40.960.10:FF:000002">
    <property type="entry name" value="DNA helicase related protein"/>
    <property type="match status" value="1"/>
</dbReference>
<sequence length="1440" mass="166405">MDENKIRPYFRNSNSELISIGESLIRQKNKRQLIYLKEEISFRKKANSIKKLQIIREKINIFLETLSYEEKSKKSFLDKSSEESDSIQSRKADEMKFRSSFQSNLRTKREDKPISDFKNISKPIKEKTNDEKINRTEEFKETKPSEYSEIEDDVNDLDKPKVKSREIIIPAGFSSIKDYLVYKLKNNTSQNEDQKENNDDSLSKNYTDQEKNVFEKIKSWADELVDLSGRNDLISFRQTKTTSYIPSDEIVESLLNGDSVSVSDLEDLEAEGNIKGSVKEAIDNYEQYGIEVFSLISGFAIWKSEMVSNAYSPLLYYKLSIDNPKEKRIKNITFSIKNMEPEVNPALVLHLNRRMGEEISDDLLKLAQLEGEEMVRGYLLEEISKDLEFEIEEGYAMKNLRYLKFPMVKDILSAGDALMNNLLITALAGDRNSMRKLKDDIKDVDINEPDYIPPANEFLVLDADSSQEFAINSALKGQNLVIEGPPGTGKSQTITNLISSLIAQGKSVLFVAEKRAAIDAVKKRINKVGLEDYFLDLHSIDTFIKRPAESFRQQLESILSYRKRRVQENNNLTRSRDILVSRSQAMKSKKNIWNASYLDVLNLAIKAKKNNDFAHDITDQEIDNLNPESLKKLETLLAELSRLSLDIFVDESFPMRLSFLESKIRTPSHIQKIYISIDNIKKNILEIYKWRQFQNETNESNTDSLEKIYKIENSVSEVLSNQILDLSKDFILEKEKINYLRNIFRKNFIFRWYFFLRDKSYRDSLSIFKKIIFKEKEKNYENIFNGLRILDIKKNLELEKVKIINSSNNIFEVINLLKENLSQLNNFLDKELNQNSSIEKIKKTNEILQKNRELIPNLIKINELLNELLDLGLSQDNLFENILKDFQNGFSYSRIFQRVTLGWCDSVEELMRIESPSLSIFNRDYLDDIVDEFRKDDSEHIEKSFVRISTILDNNAFDSLNNNPSETQILRQELARSRKFKPARELFEKVSNVAKKLKPCWAMSPLVVSKVMPSSEPFFDVVIFDEASQIVPYDAITSILRGKQTIVAGDSKQLSPTSTAFFATGNDVNSVANSVDDDGFSAVDETESLLDAVKEALPPVYGTKKLLWHYRSEDERLISFSNCHPELYQKKLITAPSVSSNPPFIYHQVEGDFNEISGKSPEAECRKTIELSINHLKTKPNESLAVIAFGAEHARRLEKEYRKQTGDEDFSISPEDRPEEKFIIRHLETIQGDERDVIFLSTGYGPNSADKLRQNFGPINLDNPKFFGLRRLNVAITRARKRIEIISTIDPYKYDDNQLNQVSKKAFIQYLRYVKSGGTDLGDLSIESVPMNAFEQDIYDSLIDRGIGLVPQYGVSGYRLDFAVQHPKEKGKYILAIEADGATYHSSDTARDRDRIRQSHLERLGWKFHRIWSREWFKNKEQEIEIALIAIKQALDEYDL</sequence>
<organism evidence="5 6">
    <name type="scientific">Prochlorococcus marinus str. MIT 9302</name>
    <dbReference type="NCBI Taxonomy" id="74545"/>
    <lineage>
        <taxon>Bacteria</taxon>
        <taxon>Bacillati</taxon>
        <taxon>Cyanobacteriota</taxon>
        <taxon>Cyanophyceae</taxon>
        <taxon>Synechococcales</taxon>
        <taxon>Prochlorococcaceae</taxon>
        <taxon>Prochlorococcus</taxon>
    </lineage>
</organism>
<dbReference type="PANTHER" id="PTHR10887">
    <property type="entry name" value="DNA2/NAM7 HELICASE FAMILY"/>
    <property type="match status" value="1"/>
</dbReference>
<dbReference type="Gene3D" id="3.40.960.10">
    <property type="entry name" value="VSR Endonuclease"/>
    <property type="match status" value="1"/>
</dbReference>
<accession>A0A0A2AA68</accession>
<keyword evidence="5" id="KW-0067">ATP-binding</keyword>
<dbReference type="RefSeq" id="WP_032526695.1">
    <property type="nucleotide sequence ID" value="NZ_CP138951.1"/>
</dbReference>
<reference evidence="6" key="1">
    <citation type="journal article" date="2014" name="Sci. Data">
        <title>Genomes of diverse isolates of the marine cyanobacterium Prochlorococcus.</title>
        <authorList>
            <person name="Biller S."/>
            <person name="Berube P."/>
            <person name="Thompson J."/>
            <person name="Kelly L."/>
            <person name="Roggensack S."/>
            <person name="Awad L."/>
            <person name="Roache-Johnson K."/>
            <person name="Ding H."/>
            <person name="Giovannoni S.J."/>
            <person name="Moore L.R."/>
            <person name="Chisholm S.W."/>
        </authorList>
    </citation>
    <scope>NUCLEOTIDE SEQUENCE [LARGE SCALE GENOMIC DNA]</scope>
    <source>
        <strain evidence="6">MIT 9302</strain>
    </source>
</reference>
<evidence type="ECO:0000259" key="2">
    <source>
        <dbReference type="Pfam" id="PF13086"/>
    </source>
</evidence>
<dbReference type="eggNOG" id="COG1112">
    <property type="taxonomic scope" value="Bacteria"/>
</dbReference>
<dbReference type="InterPro" id="IPR027417">
    <property type="entry name" value="P-loop_NTPase"/>
</dbReference>
<dbReference type="InterPro" id="IPR049468">
    <property type="entry name" value="Restrct_endonuc-II-like_dom"/>
</dbReference>
<proteinExistence type="predicted"/>
<feature type="domain" description="DNA2/NAM7 helicase-like C-terminal" evidence="3">
    <location>
        <begin position="1160"/>
        <end position="1287"/>
    </location>
</feature>
<dbReference type="InterPro" id="IPR011335">
    <property type="entry name" value="Restrct_endonuc-II-like"/>
</dbReference>
<dbReference type="Gene3D" id="3.40.50.300">
    <property type="entry name" value="P-loop containing nucleotide triphosphate hydrolases"/>
    <property type="match status" value="3"/>
</dbReference>
<dbReference type="Pfam" id="PF13087">
    <property type="entry name" value="AAA_12"/>
    <property type="match status" value="1"/>
</dbReference>
<dbReference type="eggNOG" id="COG1198">
    <property type="taxonomic scope" value="Bacteria"/>
</dbReference>